<dbReference type="Proteomes" id="UP001152172">
    <property type="component" value="Unassembled WGS sequence"/>
</dbReference>
<dbReference type="RefSeq" id="WP_269921120.1">
    <property type="nucleotide sequence ID" value="NZ_JAMKBI010000002.1"/>
</dbReference>
<dbReference type="AlphaFoldDB" id="A0A9X3L7H1"/>
<gene>
    <name evidence="1" type="ORF">M9R61_04295</name>
</gene>
<reference evidence="1" key="1">
    <citation type="submission" date="2022-05" db="EMBL/GenBank/DDBJ databases">
        <authorList>
            <person name="Colautti A."/>
            <person name="Iacumin L."/>
        </authorList>
    </citation>
    <scope>NUCLEOTIDE SEQUENCE</scope>
    <source>
        <strain evidence="1">DSM 30747</strain>
    </source>
</reference>
<name>A0A9X3L7H1_9BACI</name>
<comment type="caution">
    <text evidence="1">The sequence shown here is derived from an EMBL/GenBank/DDBJ whole genome shotgun (WGS) entry which is preliminary data.</text>
</comment>
<evidence type="ECO:0000313" key="2">
    <source>
        <dbReference type="Proteomes" id="UP001152172"/>
    </source>
</evidence>
<dbReference type="Gene3D" id="3.40.50.720">
    <property type="entry name" value="NAD(P)-binding Rossmann-like Domain"/>
    <property type="match status" value="1"/>
</dbReference>
<evidence type="ECO:0000313" key="1">
    <source>
        <dbReference type="EMBL" id="MCZ8532570.1"/>
    </source>
</evidence>
<dbReference type="Gene3D" id="3.30.360.30">
    <property type="entry name" value="homospermidine synthase like"/>
    <property type="match status" value="1"/>
</dbReference>
<accession>A0A9X3L7H1</accession>
<dbReference type="EMBL" id="JAMKBI010000002">
    <property type="protein sequence ID" value="MCZ8532570.1"/>
    <property type="molecule type" value="Genomic_DNA"/>
</dbReference>
<proteinExistence type="predicted"/>
<keyword evidence="2" id="KW-1185">Reference proteome</keyword>
<sequence length="429" mass="49775">MEKNKHIITILGSAGGVANGILSILNNSVQDEKDPIYHVMNNCVIHLIDHEQKEAIVYSLSYPHLKDKFIYHEFNLKDTELFKHHLKNTKTAVVIDLSWADTVEMLQCCDQLGVSYVNTALENTMIDENEELFEGFGLIERFRHLETHKDKLSNSTSIIGSGMNPGVVQWMALELLKTDPSENQPIGCYIVEHDNSFYKNKEMAKKNVIYTTWSPECFLDEAILSYPMFMKHRNPLFFYEKVYDLEFKVTLGNEQFYGCLMPHEEVYSLCKLYDMEGGFLYKVNDHTTNLIRTNIDDVDKLWDYEMKVLDPQDAALEGEDLVGVLLVYPDKERYMYNVLSNEAIFKKYKTNATYFQVSCGVYASLSVLLLDQLPKGAFYVDELLLKTENHYGDYLKYYMTDFVTGENQQTDGLLHQRMQNLRILNLDKK</sequence>
<organism evidence="1 2">
    <name type="scientific">Psychrobacillus psychrodurans</name>
    <dbReference type="NCBI Taxonomy" id="126157"/>
    <lineage>
        <taxon>Bacteria</taxon>
        <taxon>Bacillati</taxon>
        <taxon>Bacillota</taxon>
        <taxon>Bacilli</taxon>
        <taxon>Bacillales</taxon>
        <taxon>Bacillaceae</taxon>
        <taxon>Psychrobacillus</taxon>
    </lineage>
</organism>
<protein>
    <submittedName>
        <fullName evidence="1">S-adenosylmethionine decarboxylase related protein</fullName>
    </submittedName>
</protein>
<dbReference type="InterPro" id="IPR023181">
    <property type="entry name" value="Homospermid_syn-like_C"/>
</dbReference>